<keyword evidence="1" id="KW-0732">Signal</keyword>
<gene>
    <name evidence="2" type="ORF">QWZ14_01690</name>
</gene>
<dbReference type="Proteomes" id="UP001529369">
    <property type="component" value="Unassembled WGS sequence"/>
</dbReference>
<accession>A0ABT8A047</accession>
<reference evidence="3" key="1">
    <citation type="journal article" date="2019" name="Int. J. Syst. Evol. Microbiol.">
        <title>The Global Catalogue of Microorganisms (GCM) 10K type strain sequencing project: providing services to taxonomists for standard genome sequencing and annotation.</title>
        <authorList>
            <consortium name="The Broad Institute Genomics Platform"/>
            <consortium name="The Broad Institute Genome Sequencing Center for Infectious Disease"/>
            <person name="Wu L."/>
            <person name="Ma J."/>
        </authorList>
    </citation>
    <scope>NUCLEOTIDE SEQUENCE [LARGE SCALE GENOMIC DNA]</scope>
    <source>
        <strain evidence="3">CECT 7131</strain>
    </source>
</reference>
<evidence type="ECO:0000313" key="2">
    <source>
        <dbReference type="EMBL" id="MDN3563088.1"/>
    </source>
</evidence>
<feature type="signal peptide" evidence="1">
    <location>
        <begin position="1"/>
        <end position="22"/>
    </location>
</feature>
<sequence>MRPLLALGFTAAFLAAAPPVRAELLMGGNSNPTPGTAAIAAPSLPPVAAPSRRPGVLPAAKGFGEQISLRFAARQIVPSDVALAIADNVDTTTNVSWQGGRPWNQVLLDVLKPLNLRLTITSNTALISR</sequence>
<proteinExistence type="predicted"/>
<name>A0ABT8A047_9PROT</name>
<organism evidence="2 3">
    <name type="scientific">Paeniroseomonas aquatica</name>
    <dbReference type="NCBI Taxonomy" id="373043"/>
    <lineage>
        <taxon>Bacteria</taxon>
        <taxon>Pseudomonadati</taxon>
        <taxon>Pseudomonadota</taxon>
        <taxon>Alphaproteobacteria</taxon>
        <taxon>Acetobacterales</taxon>
        <taxon>Acetobacteraceae</taxon>
        <taxon>Paeniroseomonas</taxon>
    </lineage>
</organism>
<dbReference type="EMBL" id="JAUFPN010000015">
    <property type="protein sequence ID" value="MDN3563088.1"/>
    <property type="molecule type" value="Genomic_DNA"/>
</dbReference>
<dbReference type="RefSeq" id="WP_290314823.1">
    <property type="nucleotide sequence ID" value="NZ_JAUFPN010000015.1"/>
</dbReference>
<evidence type="ECO:0000256" key="1">
    <source>
        <dbReference type="SAM" id="SignalP"/>
    </source>
</evidence>
<feature type="chain" id="PRO_5046783822" evidence="1">
    <location>
        <begin position="23"/>
        <end position="129"/>
    </location>
</feature>
<evidence type="ECO:0000313" key="3">
    <source>
        <dbReference type="Proteomes" id="UP001529369"/>
    </source>
</evidence>
<keyword evidence="3" id="KW-1185">Reference proteome</keyword>
<comment type="caution">
    <text evidence="2">The sequence shown here is derived from an EMBL/GenBank/DDBJ whole genome shotgun (WGS) entry which is preliminary data.</text>
</comment>
<protein>
    <submittedName>
        <fullName evidence="2">Uncharacterized protein</fullName>
    </submittedName>
</protein>